<dbReference type="InterPro" id="IPR011990">
    <property type="entry name" value="TPR-like_helical_dom_sf"/>
</dbReference>
<dbReference type="NCBIfam" id="TIGR00756">
    <property type="entry name" value="PPR"/>
    <property type="match status" value="1"/>
</dbReference>
<dbReference type="PANTHER" id="PTHR46935:SF2">
    <property type="entry name" value="PENTACOTRIPEPTIDE-REPEAT REGION OF PRORP DOMAIN-CONTAINING PROTEIN"/>
    <property type="match status" value="1"/>
</dbReference>
<dbReference type="SUPFAM" id="SSF48452">
    <property type="entry name" value="TPR-like"/>
    <property type="match status" value="1"/>
</dbReference>
<keyword evidence="1" id="KW-0677">Repeat</keyword>
<sequence length="892" mass="102394">MEPLQAPSLNPISQFQPDTDTIKRNLIQKGVFPTPKIVHTIRKKQIQKHDRKQKRATQNQEPPPLTDSQQQTLAEEQHFQTLKLEYKEFTKALESESKSKTQGLSMRGKPWEGVTKVEFLERARAKEAYGGEKLRRESLKELKEMFEARKVDELKWVFDDDIEMNEVWFNGEPETGTWGGENKRRKRSEGEVIRFLVDRLSDREITTRDWKFSRIMKLSGLPYTEGQLLRILELLGAKGCWKQALSVVQWVYNYKDHKKNQSRFVYTKLLAVLGRARRPKEALQIFNMMRGNVHVYPDIAAYHSIAVTLGQAGLMKELMNIVECMRQKPKTVKFMYHKNWDPVLEPDVVIYNAVLNACVPSKQWKGVSWVFKQLRKSGLKPNGATYGLAMEVMLESGKYDLVHEFFEKMRRCGEVPKALTYKVLVRTFWKQGNVDEAVEAVRDMEKRGVMGTASVYYELACCLCNYGRWQEAVMNVEKIKRISHARPLEYTFTGMIMSSMDGGHIDDCIHIFEYMKDHSAPNIGTINAMLKVYGRNDMFSKAKELFEGVKIAKSDNFGSPEDGNCSSFIPDVYTYTEMLEASASAQQWEYFEHVYKEMTFSGCQLDQDKHLSLLIKASKAGKYHLLEHAFDMILEAGEIPHHLLFFELMIQAIAQDNYERAVILVNTMAYAPFQVAEKQWTYFFRENEDRISHENLERLLDAIGNCDGVSEPTVSNLSRSLRVLCGLGTSRTISSIIPSGMKNTVNDQNQVIDDGGNGNMQNFSGRMMMESAKFGNDVFDSSKHAEPASFTFNHDQVDIDDDNDVMISRPRKCDIEDRVSLNDDKLGYADNLAPDMSSNSLDEEQWDDGWSENDDGCSEDDDGEGIPSKPSAYEILEAWKEMRKKDTSYIHS</sequence>
<feature type="domain" description="PROP1-like PPR" evidence="4">
    <location>
        <begin position="348"/>
        <end position="454"/>
    </location>
</feature>
<feature type="compositionally biased region" description="Polar residues" evidence="3">
    <location>
        <begin position="56"/>
        <end position="72"/>
    </location>
</feature>
<evidence type="ECO:0000256" key="3">
    <source>
        <dbReference type="SAM" id="MobiDB-lite"/>
    </source>
</evidence>
<feature type="region of interest" description="Disordered" evidence="3">
    <location>
        <begin position="827"/>
        <end position="870"/>
    </location>
</feature>
<dbReference type="PROSITE" id="PS51375">
    <property type="entry name" value="PPR"/>
    <property type="match status" value="4"/>
</dbReference>
<dbReference type="GO" id="GO:0009507">
    <property type="term" value="C:chloroplast"/>
    <property type="evidence" value="ECO:0007669"/>
    <property type="project" value="TreeGrafter"/>
</dbReference>
<gene>
    <name evidence="5" type="ORF">RIF29_33688</name>
</gene>
<accession>A0AAN9HU73</accession>
<dbReference type="Pfam" id="PF17177">
    <property type="entry name" value="PPR_long"/>
    <property type="match status" value="1"/>
</dbReference>
<evidence type="ECO:0000256" key="2">
    <source>
        <dbReference type="PROSITE-ProRule" id="PRU00708"/>
    </source>
</evidence>
<feature type="repeat" description="PPR" evidence="2">
    <location>
        <begin position="347"/>
        <end position="381"/>
    </location>
</feature>
<dbReference type="InterPro" id="IPR033443">
    <property type="entry name" value="PROP1-like_PPR_dom"/>
</dbReference>
<feature type="compositionally biased region" description="Acidic residues" evidence="3">
    <location>
        <begin position="841"/>
        <end position="864"/>
    </location>
</feature>
<dbReference type="PANTHER" id="PTHR46935">
    <property type="entry name" value="OS01G0674700 PROTEIN"/>
    <property type="match status" value="1"/>
</dbReference>
<comment type="caution">
    <text evidence="5">The sequence shown here is derived from an EMBL/GenBank/DDBJ whole genome shotgun (WGS) entry which is preliminary data.</text>
</comment>
<dbReference type="AlphaFoldDB" id="A0AAN9HU73"/>
<evidence type="ECO:0000313" key="5">
    <source>
        <dbReference type="EMBL" id="KAK7250913.1"/>
    </source>
</evidence>
<feature type="compositionally biased region" description="Basic residues" evidence="3">
    <location>
        <begin position="39"/>
        <end position="55"/>
    </location>
</feature>
<proteinExistence type="predicted"/>
<evidence type="ECO:0000256" key="1">
    <source>
        <dbReference type="ARBA" id="ARBA00022737"/>
    </source>
</evidence>
<dbReference type="GO" id="GO:0009658">
    <property type="term" value="P:chloroplast organization"/>
    <property type="evidence" value="ECO:0007669"/>
    <property type="project" value="InterPro"/>
</dbReference>
<evidence type="ECO:0000313" key="6">
    <source>
        <dbReference type="Proteomes" id="UP001372338"/>
    </source>
</evidence>
<dbReference type="FunFam" id="1.25.40.10:FF:001552">
    <property type="entry name" value="Predicted protein"/>
    <property type="match status" value="1"/>
</dbReference>
<protein>
    <recommendedName>
        <fullName evidence="4">PROP1-like PPR domain-containing protein</fullName>
    </recommendedName>
</protein>
<keyword evidence="6" id="KW-1185">Reference proteome</keyword>
<feature type="repeat" description="PPR" evidence="2">
    <location>
        <begin position="382"/>
        <end position="416"/>
    </location>
</feature>
<evidence type="ECO:0000259" key="4">
    <source>
        <dbReference type="Pfam" id="PF17177"/>
    </source>
</evidence>
<dbReference type="Pfam" id="PF13812">
    <property type="entry name" value="PPR_3"/>
    <property type="match status" value="1"/>
</dbReference>
<reference evidence="5 6" key="1">
    <citation type="submission" date="2024-01" db="EMBL/GenBank/DDBJ databases">
        <title>The genomes of 5 underutilized Papilionoideae crops provide insights into root nodulation and disease resistanc.</title>
        <authorList>
            <person name="Yuan L."/>
        </authorList>
    </citation>
    <scope>NUCLEOTIDE SEQUENCE [LARGE SCALE GENOMIC DNA]</scope>
    <source>
        <strain evidence="5">ZHUSHIDOU_FW_LH</strain>
        <tissue evidence="5">Leaf</tissue>
    </source>
</reference>
<feature type="region of interest" description="Disordered" evidence="3">
    <location>
        <begin position="38"/>
        <end position="72"/>
    </location>
</feature>
<name>A0AAN9HU73_CROPI</name>
<dbReference type="InterPro" id="IPR002885">
    <property type="entry name" value="PPR_rpt"/>
</dbReference>
<feature type="repeat" description="PPR" evidence="2">
    <location>
        <begin position="571"/>
        <end position="605"/>
    </location>
</feature>
<dbReference type="Pfam" id="PF01535">
    <property type="entry name" value="PPR"/>
    <property type="match status" value="1"/>
</dbReference>
<dbReference type="Gene3D" id="1.25.40.10">
    <property type="entry name" value="Tetratricopeptide repeat domain"/>
    <property type="match status" value="3"/>
</dbReference>
<dbReference type="EMBL" id="JAYWIO010000007">
    <property type="protein sequence ID" value="KAK7250913.1"/>
    <property type="molecule type" value="Genomic_DNA"/>
</dbReference>
<feature type="repeat" description="PPR" evidence="2">
    <location>
        <begin position="417"/>
        <end position="451"/>
    </location>
</feature>
<dbReference type="Proteomes" id="UP001372338">
    <property type="component" value="Unassembled WGS sequence"/>
</dbReference>
<organism evidence="5 6">
    <name type="scientific">Crotalaria pallida</name>
    <name type="common">Smooth rattlebox</name>
    <name type="synonym">Crotalaria striata</name>
    <dbReference type="NCBI Taxonomy" id="3830"/>
    <lineage>
        <taxon>Eukaryota</taxon>
        <taxon>Viridiplantae</taxon>
        <taxon>Streptophyta</taxon>
        <taxon>Embryophyta</taxon>
        <taxon>Tracheophyta</taxon>
        <taxon>Spermatophyta</taxon>
        <taxon>Magnoliopsida</taxon>
        <taxon>eudicotyledons</taxon>
        <taxon>Gunneridae</taxon>
        <taxon>Pentapetalae</taxon>
        <taxon>rosids</taxon>
        <taxon>fabids</taxon>
        <taxon>Fabales</taxon>
        <taxon>Fabaceae</taxon>
        <taxon>Papilionoideae</taxon>
        <taxon>50 kb inversion clade</taxon>
        <taxon>genistoids sensu lato</taxon>
        <taxon>core genistoids</taxon>
        <taxon>Crotalarieae</taxon>
        <taxon>Crotalaria</taxon>
    </lineage>
</organism>
<dbReference type="InterPro" id="IPR044645">
    <property type="entry name" value="DG1/EMB2279-like"/>
</dbReference>